<feature type="transmembrane region" description="Helical" evidence="16">
    <location>
        <begin position="147"/>
        <end position="167"/>
    </location>
</feature>
<accession>A0A191ZRD0</accession>
<keyword evidence="6" id="KW-0679">Respiratory chain</keyword>
<dbReference type="GO" id="GO:0031966">
    <property type="term" value="C:mitochondrial membrane"/>
    <property type="evidence" value="ECO:0007669"/>
    <property type="project" value="UniProtKB-SubCell"/>
</dbReference>
<comment type="catalytic activity">
    <reaction evidence="15">
        <text>a ubiquinone + NADH + 5 H(+)(in) = a ubiquinol + NAD(+) + 4 H(+)(out)</text>
        <dbReference type="Rhea" id="RHEA:29091"/>
        <dbReference type="Rhea" id="RHEA-COMP:9565"/>
        <dbReference type="Rhea" id="RHEA-COMP:9566"/>
        <dbReference type="ChEBI" id="CHEBI:15378"/>
        <dbReference type="ChEBI" id="CHEBI:16389"/>
        <dbReference type="ChEBI" id="CHEBI:17976"/>
        <dbReference type="ChEBI" id="CHEBI:57540"/>
        <dbReference type="ChEBI" id="CHEBI:57945"/>
        <dbReference type="EC" id="7.1.1.2"/>
    </reaction>
</comment>
<keyword evidence="5" id="KW-0813">Transport</keyword>
<evidence type="ECO:0000256" key="3">
    <source>
        <dbReference type="ARBA" id="ARBA00012944"/>
    </source>
</evidence>
<evidence type="ECO:0000256" key="2">
    <source>
        <dbReference type="ARBA" id="ARBA00005698"/>
    </source>
</evidence>
<keyword evidence="11" id="KW-0520">NAD</keyword>
<proteinExistence type="inferred from homology"/>
<evidence type="ECO:0000256" key="15">
    <source>
        <dbReference type="ARBA" id="ARBA00049551"/>
    </source>
</evidence>
<evidence type="ECO:0000256" key="13">
    <source>
        <dbReference type="ARBA" id="ARBA00023136"/>
    </source>
</evidence>
<keyword evidence="7 16" id="KW-0812">Transmembrane</keyword>
<evidence type="ECO:0000256" key="12">
    <source>
        <dbReference type="ARBA" id="ARBA00023128"/>
    </source>
</evidence>
<evidence type="ECO:0000256" key="4">
    <source>
        <dbReference type="ARBA" id="ARBA00021095"/>
    </source>
</evidence>
<organism evidence="17">
    <name type="scientific">Haliplus lineatocollis</name>
    <dbReference type="NCBI Taxonomy" id="107853"/>
    <lineage>
        <taxon>Eukaryota</taxon>
        <taxon>Metazoa</taxon>
        <taxon>Ecdysozoa</taxon>
        <taxon>Arthropoda</taxon>
        <taxon>Hexapoda</taxon>
        <taxon>Insecta</taxon>
        <taxon>Pterygota</taxon>
        <taxon>Neoptera</taxon>
        <taxon>Endopterygota</taxon>
        <taxon>Coleoptera</taxon>
        <taxon>Adephaga</taxon>
        <taxon>Haliploidea</taxon>
        <taxon>Haliplidae</taxon>
        <taxon>Haliplus</taxon>
    </lineage>
</organism>
<keyword evidence="8" id="KW-1278">Translocase</keyword>
<evidence type="ECO:0000256" key="16">
    <source>
        <dbReference type="SAM" id="Phobius"/>
    </source>
</evidence>
<keyword evidence="13 16" id="KW-0472">Membrane</keyword>
<dbReference type="AlphaFoldDB" id="A0A191ZRD0"/>
<comment type="subcellular location">
    <subcellularLocation>
        <location evidence="1">Mitochondrion membrane</location>
        <topology evidence="1">Multi-pass membrane protein</topology>
    </subcellularLocation>
</comment>
<protein>
    <recommendedName>
        <fullName evidence="4">NADH-ubiquinone oxidoreductase chain 6</fullName>
        <ecNumber evidence="3">7.1.1.2</ecNumber>
    </recommendedName>
    <alternativeName>
        <fullName evidence="14">NADH dehydrogenase subunit 6</fullName>
    </alternativeName>
</protein>
<dbReference type="PANTHER" id="PTHR11435:SF1">
    <property type="entry name" value="NADH-UBIQUINONE OXIDOREDUCTASE CHAIN 6"/>
    <property type="match status" value="1"/>
</dbReference>
<evidence type="ECO:0000256" key="7">
    <source>
        <dbReference type="ARBA" id="ARBA00022692"/>
    </source>
</evidence>
<evidence type="ECO:0000256" key="6">
    <source>
        <dbReference type="ARBA" id="ARBA00022660"/>
    </source>
</evidence>
<dbReference type="PANTHER" id="PTHR11435">
    <property type="entry name" value="NADH UBIQUINONE OXIDOREDUCTASE SUBUNIT ND6"/>
    <property type="match status" value="1"/>
</dbReference>
<evidence type="ECO:0000256" key="5">
    <source>
        <dbReference type="ARBA" id="ARBA00022448"/>
    </source>
</evidence>
<sequence length="178" mass="21163">MFCIMYMYLMMMNISMSMIFLFMNHPMSMGLILMIQTLIISLMTGMLSFSFWFSYILFLVMIGGMLILFIYMTSMASNEMFKFSINNMILLLMMIIIMMITYLFMDYLFMMPMLKNSNLYEMINNMMMMNNENLITLNKIYNMPNNLMTILLINYLLLTLIATVKITNIKQGPLRQKF</sequence>
<reference evidence="17" key="1">
    <citation type="journal article" date="2016" name="Mol. Ecol. Resour.">
        <title>Lessons from genome skimming of arthropod-preserving ethanol.</title>
        <authorList>
            <person name="Linard B."/>
            <person name="Arribas P."/>
            <person name="Andujar C."/>
            <person name="Crampton-Platt A."/>
            <person name="Vogler A.P."/>
        </authorList>
    </citation>
    <scope>NUCLEOTIDE SEQUENCE</scope>
</reference>
<name>A0A191ZRD0_9COLE</name>
<evidence type="ECO:0000256" key="1">
    <source>
        <dbReference type="ARBA" id="ARBA00004225"/>
    </source>
</evidence>
<feature type="transmembrane region" description="Helical" evidence="16">
    <location>
        <begin position="55"/>
        <end position="73"/>
    </location>
</feature>
<keyword evidence="12 17" id="KW-0496">Mitochondrion</keyword>
<evidence type="ECO:0000256" key="8">
    <source>
        <dbReference type="ARBA" id="ARBA00022967"/>
    </source>
</evidence>
<evidence type="ECO:0000256" key="9">
    <source>
        <dbReference type="ARBA" id="ARBA00022982"/>
    </source>
</evidence>
<geneLocation type="mitochondrion" evidence="17"/>
<feature type="transmembrane region" description="Helical" evidence="16">
    <location>
        <begin position="85"/>
        <end position="105"/>
    </location>
</feature>
<dbReference type="GO" id="GO:0008137">
    <property type="term" value="F:NADH dehydrogenase (ubiquinone) activity"/>
    <property type="evidence" value="ECO:0007669"/>
    <property type="project" value="UniProtKB-EC"/>
</dbReference>
<dbReference type="InterPro" id="IPR050269">
    <property type="entry name" value="ComplexI_Subunit6"/>
</dbReference>
<comment type="similarity">
    <text evidence="2">Belongs to the complex I subunit 6 family.</text>
</comment>
<evidence type="ECO:0000313" key="17">
    <source>
        <dbReference type="EMBL" id="ANJ70425.1"/>
    </source>
</evidence>
<evidence type="ECO:0000256" key="14">
    <source>
        <dbReference type="ARBA" id="ARBA00031019"/>
    </source>
</evidence>
<gene>
    <name evidence="17" type="primary">nad6</name>
</gene>
<feature type="transmembrane region" description="Helical" evidence="16">
    <location>
        <begin position="30"/>
        <end position="49"/>
    </location>
</feature>
<evidence type="ECO:0000256" key="10">
    <source>
        <dbReference type="ARBA" id="ARBA00022989"/>
    </source>
</evidence>
<keyword evidence="9" id="KW-0249">Electron transport</keyword>
<dbReference type="EC" id="7.1.1.2" evidence="3"/>
<keyword evidence="10 16" id="KW-1133">Transmembrane helix</keyword>
<evidence type="ECO:0000256" key="11">
    <source>
        <dbReference type="ARBA" id="ARBA00023027"/>
    </source>
</evidence>
<dbReference type="EMBL" id="KT876890">
    <property type="protein sequence ID" value="ANJ70425.1"/>
    <property type="molecule type" value="Genomic_DNA"/>
</dbReference>